<keyword evidence="2" id="KW-0067">ATP-binding</keyword>
<accession>A0ABS4PXM5</accession>
<dbReference type="Proteomes" id="UP000741013">
    <property type="component" value="Unassembled WGS sequence"/>
</dbReference>
<evidence type="ECO:0000256" key="1">
    <source>
        <dbReference type="ARBA" id="ARBA00022741"/>
    </source>
</evidence>
<evidence type="ECO:0000256" key="2">
    <source>
        <dbReference type="ARBA" id="ARBA00022840"/>
    </source>
</evidence>
<evidence type="ECO:0000313" key="4">
    <source>
        <dbReference type="EMBL" id="MBP2184187.1"/>
    </source>
</evidence>
<dbReference type="RefSeq" id="WP_209667240.1">
    <property type="nucleotide sequence ID" value="NZ_JAGGMS010000001.1"/>
</dbReference>
<dbReference type="SUPFAM" id="SSF48452">
    <property type="entry name" value="TPR-like"/>
    <property type="match status" value="1"/>
</dbReference>
<name>A0ABS4PXM5_9PSEU</name>
<dbReference type="PANTHER" id="PTHR16305">
    <property type="entry name" value="TESTICULAR SOLUBLE ADENYLYL CYCLASE"/>
    <property type="match status" value="1"/>
</dbReference>
<reference evidence="4 5" key="1">
    <citation type="submission" date="2021-03" db="EMBL/GenBank/DDBJ databases">
        <title>Sequencing the genomes of 1000 actinobacteria strains.</title>
        <authorList>
            <person name="Klenk H.-P."/>
        </authorList>
    </citation>
    <scope>NUCLEOTIDE SEQUENCE [LARGE SCALE GENOMIC DNA]</scope>
    <source>
        <strain evidence="4 5">DSM 45510</strain>
    </source>
</reference>
<keyword evidence="1" id="KW-0547">Nucleotide-binding</keyword>
<feature type="domain" description="Orc1-like AAA ATPase" evidence="3">
    <location>
        <begin position="19"/>
        <end position="160"/>
    </location>
</feature>
<comment type="caution">
    <text evidence="4">The sequence shown here is derived from an EMBL/GenBank/DDBJ whole genome shotgun (WGS) entry which is preliminary data.</text>
</comment>
<dbReference type="InterPro" id="IPR011990">
    <property type="entry name" value="TPR-like_helical_dom_sf"/>
</dbReference>
<evidence type="ECO:0000313" key="5">
    <source>
        <dbReference type="Proteomes" id="UP000741013"/>
    </source>
</evidence>
<sequence length="767" mass="81553">MSRAPAGAVPGLVPRELPLVDREAELEVLTSAVTGLAAGRSAYVQVSGPPGVGRTALLRQAMAVAAGEDVRVLHAAGVPHAPGDPGAGNDVVGAFASGLPAGFGGGSPTSVAALCEDFVAAARQCPLMLVLDDAQWMDDRSWLWLRAMLRRLNWGPLLVVVAVNELGMPAESLAEFGAEATVHEAPRHVLRLGLLSTEGIRRLLALGQEHPADRDTAAEVRLVTRGVPSVVRAALHAGAPDLTTGAAEARGDWVGRVMRVLAPEPTALARTAAVCGDDFDWQLVCAVSGLPPAVAARAAGLLRRLGLADDGGPANPVRFTEPVVVERVLAGMPTEERAELFRRVLALGLRAGAEPAFLARVALSAPAGSAGVERLLYGEARRLHAQRAHEDAARLLERALREPSSEAAKARLMVELAGVESVTAPEASDRRLVRVLLGGSHVSPELRLRAADMLVSQGRPSVARRTLTAAARMKSLPEDERGMLAAMCRLAEETIPELDEYTFGTAPVPGEPPDTPASAGVAAWLLAVRGQDRDRALTLARTSLDVPRRSDHPVSPRLLACAVLMLGGAAEEAERSLDALVVEARRRGMRAAAVWAMLTRGSVALVRERWDEAAQYFDWMAQELPEPGWHPMVAGHARALTVTLHLQRGRPDEARRCVDEPLPPGVEHSMGGAQALFASGLVRLADGAPADALELFLESGRRMLARQWVNPVLLSWRVLAGIAQQACGRPEEAKRLVLEERSLAERWGEPGYVERVKGLGEIVLSPS</sequence>
<dbReference type="SUPFAM" id="SSF52540">
    <property type="entry name" value="P-loop containing nucleoside triphosphate hydrolases"/>
    <property type="match status" value="1"/>
</dbReference>
<dbReference type="InterPro" id="IPR027417">
    <property type="entry name" value="P-loop_NTPase"/>
</dbReference>
<dbReference type="Pfam" id="PF13191">
    <property type="entry name" value="AAA_16"/>
    <property type="match status" value="1"/>
</dbReference>
<dbReference type="PANTHER" id="PTHR16305:SF35">
    <property type="entry name" value="TRANSCRIPTIONAL ACTIVATOR DOMAIN"/>
    <property type="match status" value="1"/>
</dbReference>
<evidence type="ECO:0000259" key="3">
    <source>
        <dbReference type="Pfam" id="PF13191"/>
    </source>
</evidence>
<protein>
    <submittedName>
        <fullName evidence="4">Tetratricopeptide (TPR) repeat protein</fullName>
    </submittedName>
</protein>
<dbReference type="EMBL" id="JAGGMS010000001">
    <property type="protein sequence ID" value="MBP2184187.1"/>
    <property type="molecule type" value="Genomic_DNA"/>
</dbReference>
<organism evidence="4 5">
    <name type="scientific">Amycolatopsis magusensis</name>
    <dbReference type="NCBI Taxonomy" id="882444"/>
    <lineage>
        <taxon>Bacteria</taxon>
        <taxon>Bacillati</taxon>
        <taxon>Actinomycetota</taxon>
        <taxon>Actinomycetes</taxon>
        <taxon>Pseudonocardiales</taxon>
        <taxon>Pseudonocardiaceae</taxon>
        <taxon>Amycolatopsis</taxon>
    </lineage>
</organism>
<keyword evidence="5" id="KW-1185">Reference proteome</keyword>
<dbReference type="InterPro" id="IPR041664">
    <property type="entry name" value="AAA_16"/>
</dbReference>
<proteinExistence type="predicted"/>
<gene>
    <name evidence="4" type="ORF">JOM49_005713</name>
</gene>
<dbReference type="Gene3D" id="1.25.40.10">
    <property type="entry name" value="Tetratricopeptide repeat domain"/>
    <property type="match status" value="1"/>
</dbReference>